<gene>
    <name evidence="2" type="ORF">D9V37_12185</name>
</gene>
<organism evidence="2 3">
    <name type="scientific">Nocardioides mangrovicus</name>
    <dbReference type="NCBI Taxonomy" id="2478913"/>
    <lineage>
        <taxon>Bacteria</taxon>
        <taxon>Bacillati</taxon>
        <taxon>Actinomycetota</taxon>
        <taxon>Actinomycetes</taxon>
        <taxon>Propionibacteriales</taxon>
        <taxon>Nocardioidaceae</taxon>
        <taxon>Nocardioides</taxon>
    </lineage>
</organism>
<name>A0A3L8P1P8_9ACTN</name>
<reference evidence="2 3" key="1">
    <citation type="submission" date="2018-10" db="EMBL/GenBank/DDBJ databases">
        <title>Marmoricola sp. 4Q3S-7 whole genome shotgun sequence.</title>
        <authorList>
            <person name="Li F."/>
        </authorList>
    </citation>
    <scope>NUCLEOTIDE SEQUENCE [LARGE SCALE GENOMIC DNA]</scope>
    <source>
        <strain evidence="2 3">4Q3S-7</strain>
    </source>
</reference>
<keyword evidence="3" id="KW-1185">Reference proteome</keyword>
<dbReference type="Pfam" id="PF13692">
    <property type="entry name" value="Glyco_trans_1_4"/>
    <property type="match status" value="1"/>
</dbReference>
<dbReference type="PANTHER" id="PTHR46401:SF2">
    <property type="entry name" value="GLYCOSYLTRANSFERASE WBBK-RELATED"/>
    <property type="match status" value="1"/>
</dbReference>
<accession>A0A3L8P1P8</accession>
<evidence type="ECO:0000313" key="3">
    <source>
        <dbReference type="Proteomes" id="UP000281708"/>
    </source>
</evidence>
<dbReference type="PANTHER" id="PTHR46401">
    <property type="entry name" value="GLYCOSYLTRANSFERASE WBBK-RELATED"/>
    <property type="match status" value="1"/>
</dbReference>
<dbReference type="Gene3D" id="3.40.50.2000">
    <property type="entry name" value="Glycogen Phosphorylase B"/>
    <property type="match status" value="2"/>
</dbReference>
<keyword evidence="1 2" id="KW-0808">Transferase</keyword>
<evidence type="ECO:0000256" key="1">
    <source>
        <dbReference type="ARBA" id="ARBA00022679"/>
    </source>
</evidence>
<sequence>MTGRAAEGLRVCVSPSPDEPHLNPYLTQLYNALAAAGAPPRPFERRTLLTERLDVVHVHWPEHLVRWDERVWVRLLDVVKVLTGLTVARRRGARLVWTAHNLRPHERAGSPLVRLFLRQFWRRVDLVIGLTRAGVEQVHQAHPRLRRVPARVVPHGHYLACYPPVGDRAAARRALGLDPQRRVLLQFGMVRRYKNADGLVAAVVALPQTGPQLVVAGAVVEPDLGRELTAAVAGQTRVQLRPGRVEDAEVTTLHAAADVVVFPYRDGALNSGAAVLALSLGRAVVVRDTAVMRELREVVGERWVHTFAGGADEAAAVAAGCELPGEDERPDLSALAWPDIARRTLEAYADVVPAARAAS</sequence>
<proteinExistence type="predicted"/>
<evidence type="ECO:0000313" key="2">
    <source>
        <dbReference type="EMBL" id="RLV49296.1"/>
    </source>
</evidence>
<dbReference type="Proteomes" id="UP000281708">
    <property type="component" value="Unassembled WGS sequence"/>
</dbReference>
<comment type="caution">
    <text evidence="2">The sequence shown here is derived from an EMBL/GenBank/DDBJ whole genome shotgun (WGS) entry which is preliminary data.</text>
</comment>
<dbReference type="SUPFAM" id="SSF53756">
    <property type="entry name" value="UDP-Glycosyltransferase/glycogen phosphorylase"/>
    <property type="match status" value="1"/>
</dbReference>
<dbReference type="GO" id="GO:0009103">
    <property type="term" value="P:lipopolysaccharide biosynthetic process"/>
    <property type="evidence" value="ECO:0007669"/>
    <property type="project" value="TreeGrafter"/>
</dbReference>
<protein>
    <submittedName>
        <fullName evidence="2">Glycosyltransferase</fullName>
    </submittedName>
</protein>
<dbReference type="GO" id="GO:0016757">
    <property type="term" value="F:glycosyltransferase activity"/>
    <property type="evidence" value="ECO:0007669"/>
    <property type="project" value="TreeGrafter"/>
</dbReference>
<dbReference type="EMBL" id="RDBE01000007">
    <property type="protein sequence ID" value="RLV49296.1"/>
    <property type="molecule type" value="Genomic_DNA"/>
</dbReference>
<dbReference type="AlphaFoldDB" id="A0A3L8P1P8"/>